<comment type="caution">
    <text evidence="1">The sequence shown here is derived from an EMBL/GenBank/DDBJ whole genome shotgun (WGS) entry which is preliminary data.</text>
</comment>
<name>A0A5B0M045_PUCGR</name>
<proteinExistence type="predicted"/>
<organism evidence="1 2">
    <name type="scientific">Puccinia graminis f. sp. tritici</name>
    <dbReference type="NCBI Taxonomy" id="56615"/>
    <lineage>
        <taxon>Eukaryota</taxon>
        <taxon>Fungi</taxon>
        <taxon>Dikarya</taxon>
        <taxon>Basidiomycota</taxon>
        <taxon>Pucciniomycotina</taxon>
        <taxon>Pucciniomycetes</taxon>
        <taxon>Pucciniales</taxon>
        <taxon>Pucciniaceae</taxon>
        <taxon>Puccinia</taxon>
    </lineage>
</organism>
<dbReference type="AlphaFoldDB" id="A0A5B0M045"/>
<accession>A0A5B0M045</accession>
<reference evidence="1 2" key="1">
    <citation type="submission" date="2019-05" db="EMBL/GenBank/DDBJ databases">
        <title>Emergence of the Ug99 lineage of the wheat stem rust pathogen through somatic hybridization.</title>
        <authorList>
            <person name="Li F."/>
            <person name="Upadhyaya N.M."/>
            <person name="Sperschneider J."/>
            <person name="Matny O."/>
            <person name="Nguyen-Phuc H."/>
            <person name="Mago R."/>
            <person name="Raley C."/>
            <person name="Miller M.E."/>
            <person name="Silverstein K.A.T."/>
            <person name="Henningsen E."/>
            <person name="Hirsch C.D."/>
            <person name="Visser B."/>
            <person name="Pretorius Z.A."/>
            <person name="Steffenson B.J."/>
            <person name="Schwessinger B."/>
            <person name="Dodds P.N."/>
            <person name="Figueroa M."/>
        </authorList>
    </citation>
    <scope>NUCLEOTIDE SEQUENCE [LARGE SCALE GENOMIC DNA]</scope>
    <source>
        <strain evidence="1">21-0</strain>
    </source>
</reference>
<dbReference type="Proteomes" id="UP000324748">
    <property type="component" value="Unassembled WGS sequence"/>
</dbReference>
<dbReference type="EMBL" id="VSWC01000183">
    <property type="protein sequence ID" value="KAA1069543.1"/>
    <property type="molecule type" value="Genomic_DNA"/>
</dbReference>
<evidence type="ECO:0000313" key="1">
    <source>
        <dbReference type="EMBL" id="KAA1069543.1"/>
    </source>
</evidence>
<sequence>MAGIVVDILPPLQELIAFHSQIYRKYPVQFPAQTHHIFIMYSTHFVYAALAFILPAKILAAKCGECLESDSLHAARGETWEVRCGELQQQDASCREKIQAKRYRCSSCETGALGAIQICCRGHVIHLNYYQPRNCNECGTDQSLHWTGITESFGCGTLRSKLLSDSDFCRENIWVKQYECLSRGCNKAALVATKPCRNARHGKPAVVYYQPGVN</sequence>
<gene>
    <name evidence="1" type="ORF">PGT21_027826</name>
</gene>
<evidence type="ECO:0000313" key="2">
    <source>
        <dbReference type="Proteomes" id="UP000324748"/>
    </source>
</evidence>
<keyword evidence="2" id="KW-1185">Reference proteome</keyword>
<protein>
    <submittedName>
        <fullName evidence="1">Uncharacterized protein</fullName>
    </submittedName>
</protein>